<feature type="region of interest" description="Disordered" evidence="1">
    <location>
        <begin position="314"/>
        <end position="337"/>
    </location>
</feature>
<dbReference type="InterPro" id="IPR027971">
    <property type="entry name" value="EPOP"/>
</dbReference>
<dbReference type="InterPro" id="IPR052119">
    <property type="entry name" value="ElonginBC-PRC2_ViralRestrict"/>
</dbReference>
<feature type="region of interest" description="Disordered" evidence="1">
    <location>
        <begin position="371"/>
        <end position="436"/>
    </location>
</feature>
<evidence type="ECO:0000256" key="1">
    <source>
        <dbReference type="SAM" id="MobiDB-lite"/>
    </source>
</evidence>
<feature type="domain" description="SKI/SNO/DAC" evidence="2">
    <location>
        <begin position="91"/>
        <end position="176"/>
    </location>
</feature>
<organism evidence="3 4">
    <name type="scientific">Pleurodeles waltl</name>
    <name type="common">Iberian ribbed newt</name>
    <dbReference type="NCBI Taxonomy" id="8319"/>
    <lineage>
        <taxon>Eukaryota</taxon>
        <taxon>Metazoa</taxon>
        <taxon>Chordata</taxon>
        <taxon>Craniata</taxon>
        <taxon>Vertebrata</taxon>
        <taxon>Euteleostomi</taxon>
        <taxon>Amphibia</taxon>
        <taxon>Batrachia</taxon>
        <taxon>Caudata</taxon>
        <taxon>Salamandroidea</taxon>
        <taxon>Salamandridae</taxon>
        <taxon>Pleurodelinae</taxon>
        <taxon>Pleurodeles</taxon>
    </lineage>
</organism>
<evidence type="ECO:0000313" key="3">
    <source>
        <dbReference type="EMBL" id="KAJ1100325.1"/>
    </source>
</evidence>
<dbReference type="Pfam" id="PF02437">
    <property type="entry name" value="Ski_Sno_DHD"/>
    <property type="match status" value="1"/>
</dbReference>
<dbReference type="InterPro" id="IPR037000">
    <property type="entry name" value="Ski_DNA-bd_sf"/>
</dbReference>
<keyword evidence="4" id="KW-1185">Reference proteome</keyword>
<dbReference type="Gene3D" id="3.10.260.20">
    <property type="entry name" value="Ski"/>
    <property type="match status" value="1"/>
</dbReference>
<dbReference type="SUPFAM" id="SSF46955">
    <property type="entry name" value="Putative DNA-binding domain"/>
    <property type="match status" value="1"/>
</dbReference>
<evidence type="ECO:0000259" key="2">
    <source>
        <dbReference type="Pfam" id="PF02437"/>
    </source>
</evidence>
<dbReference type="PANTHER" id="PTHR23187:SF2">
    <property type="entry name" value="SKI_DACH DOMAIN-CONTAINING PROTEIN 1"/>
    <property type="match status" value="1"/>
</dbReference>
<sequence>MFGPTHISENTCRDCIVKVPPFSTVITCEAVALPFTPRRQRTWSEGCIGTKDQDVLSRTTGRKVFTFLMASTVGSNSVQDMGDLKSGFEEVDGVRLGYLIIKGKQMFALSQVFTDLLKNIPRTTVHKRMDHLNVKKHHCDLEELRKLKAINSVAFHAAKCTLISREDVEALYTSCKTERVLKSKRKSPGACLPAVEAQAVRAEPQSSFWKQSNLWLNLNEPAPSLSIKRKAAERPGHGALPPAPQLPHFLCKYSGRLYPEAPRPTSKVLLTYENAATTSNYVAFHPSPPFFRSVACSRRPACYKAAAANQPKLCLSPGLPRRHRRRPREGSRGGTRGLLLVPEVHALKAVPGGLERLRLHEACAAQLLLPATPDPYSSESESSSYSDHAERDSDFGSSLSSSSNSASSAEDSPSDSSNWDEESSSDSDSSSASSQASVESIRFRRTSFSTLAGKPPLVAQANVVYHLSSAAAGPGFGRAQEARTAVCEIKAECQYSPASTCRSARTGTPFTEVRNDRTAGITSLRSAVPSCGKRSDSTMYRVTEGASSPRPKRTAFTQQSTPTEAGERLQATVTHCADSKNTTSRVPKTDFSCTAPPGNGPKSSCFKVSSNSHPLPPLVDVVTASANSCPDMPCKLNVKIKVEDISANEGYEIKGTTHKVKNECSVNNEGFYNGLTEHKAEGSAATGKEDFTCTKAKNTFSDLVTSQPVPFIRGLLKPEDGEYKFGARVRKNYRKLVFGKGPVSMTPSGTHNLRSNIEPTFNDKAEACEETLDEFTATSKRRRLAINLSAVTKRPFNFMANFPCPPSLIIGNDGDLLPAYSLNTTHDAHTPNRVHPIWKWQLGGSPVPLPPSHKFRKL</sequence>
<proteinExistence type="predicted"/>
<reference evidence="3" key="1">
    <citation type="journal article" date="2022" name="bioRxiv">
        <title>Sequencing and chromosome-scale assembly of the giantPleurodeles waltlgenome.</title>
        <authorList>
            <person name="Brown T."/>
            <person name="Elewa A."/>
            <person name="Iarovenko S."/>
            <person name="Subramanian E."/>
            <person name="Araus A.J."/>
            <person name="Petzold A."/>
            <person name="Susuki M."/>
            <person name="Suzuki K.-i.T."/>
            <person name="Hayashi T."/>
            <person name="Toyoda A."/>
            <person name="Oliveira C."/>
            <person name="Osipova E."/>
            <person name="Leigh N.D."/>
            <person name="Simon A."/>
            <person name="Yun M.H."/>
        </authorList>
    </citation>
    <scope>NUCLEOTIDE SEQUENCE</scope>
    <source>
        <strain evidence="3">20211129_DDA</strain>
        <tissue evidence="3">Liver</tissue>
    </source>
</reference>
<feature type="compositionally biased region" description="Low complexity" evidence="1">
    <location>
        <begin position="376"/>
        <end position="386"/>
    </location>
</feature>
<dbReference type="PANTHER" id="PTHR23187">
    <property type="entry name" value="FLJ44216 PROTEIN-RELATED"/>
    <property type="match status" value="1"/>
</dbReference>
<protein>
    <recommendedName>
        <fullName evidence="2">SKI/SNO/DAC domain-containing protein</fullName>
    </recommendedName>
</protein>
<accession>A0AAV7MJB5</accession>
<feature type="compositionally biased region" description="Low complexity" evidence="1">
    <location>
        <begin position="426"/>
        <end position="436"/>
    </location>
</feature>
<dbReference type="Pfam" id="PF15223">
    <property type="entry name" value="EPOP"/>
    <property type="match status" value="1"/>
</dbReference>
<dbReference type="InterPro" id="IPR009061">
    <property type="entry name" value="DNA-bd_dom_put_sf"/>
</dbReference>
<dbReference type="InterPro" id="IPR003380">
    <property type="entry name" value="SKI/SNO/DAC"/>
</dbReference>
<gene>
    <name evidence="3" type="ORF">NDU88_005411</name>
</gene>
<dbReference type="Proteomes" id="UP001066276">
    <property type="component" value="Chromosome 10"/>
</dbReference>
<name>A0AAV7MJB5_PLEWA</name>
<dbReference type="EMBL" id="JANPWB010000014">
    <property type="protein sequence ID" value="KAJ1100325.1"/>
    <property type="molecule type" value="Genomic_DNA"/>
</dbReference>
<feature type="compositionally biased region" description="Low complexity" evidence="1">
    <location>
        <begin position="395"/>
        <end position="417"/>
    </location>
</feature>
<dbReference type="AlphaFoldDB" id="A0AAV7MJB5"/>
<feature type="region of interest" description="Disordered" evidence="1">
    <location>
        <begin position="528"/>
        <end position="566"/>
    </location>
</feature>
<dbReference type="CDD" id="cd21082">
    <property type="entry name" value="DHD_SKIDA1"/>
    <property type="match status" value="1"/>
</dbReference>
<comment type="caution">
    <text evidence="3">The sequence shown here is derived from an EMBL/GenBank/DDBJ whole genome shotgun (WGS) entry which is preliminary data.</text>
</comment>
<evidence type="ECO:0000313" key="4">
    <source>
        <dbReference type="Proteomes" id="UP001066276"/>
    </source>
</evidence>